<dbReference type="Gramene" id="KCW63904">
    <property type="protein sequence ID" value="KCW63904"/>
    <property type="gene ID" value="EUGRSUZ_G01586"/>
</dbReference>
<keyword evidence="6" id="KW-0418">Kinase</keyword>
<keyword evidence="11" id="KW-0067">ATP-binding</keyword>
<dbReference type="SUPFAM" id="SSF56112">
    <property type="entry name" value="Protein kinase-like (PK-like)"/>
    <property type="match status" value="1"/>
</dbReference>
<keyword evidence="13 17" id="KW-0472">Membrane</keyword>
<dbReference type="eggNOG" id="ENOG502SIQE">
    <property type="taxonomic scope" value="Eukaryota"/>
</dbReference>
<evidence type="ECO:0000256" key="14">
    <source>
        <dbReference type="ARBA" id="ARBA00023170"/>
    </source>
</evidence>
<evidence type="ECO:0000256" key="7">
    <source>
        <dbReference type="ARBA" id="ARBA00022692"/>
    </source>
</evidence>
<comment type="subcellular location">
    <subcellularLocation>
        <location evidence="1">Cell membrane</location>
        <topology evidence="1">Single-pass type I membrane protein</topology>
    </subcellularLocation>
</comment>
<evidence type="ECO:0000256" key="13">
    <source>
        <dbReference type="ARBA" id="ARBA00023136"/>
    </source>
</evidence>
<evidence type="ECO:0000313" key="19">
    <source>
        <dbReference type="EMBL" id="KCW63904.1"/>
    </source>
</evidence>
<keyword evidence="6" id="KW-0808">Transferase</keyword>
<dbReference type="InterPro" id="IPR001220">
    <property type="entry name" value="Legume_lectin_dom"/>
</dbReference>
<comment type="similarity">
    <text evidence="3">In the C-terminal section; belongs to the protein kinase superfamily. Ser/Thr protein kinase family.</text>
</comment>
<dbReference type="CDD" id="cd06899">
    <property type="entry name" value="lectin_legume_LecRK_Arcelin_ConA"/>
    <property type="match status" value="1"/>
</dbReference>
<evidence type="ECO:0000256" key="2">
    <source>
        <dbReference type="ARBA" id="ARBA00008536"/>
    </source>
</evidence>
<evidence type="ECO:0000256" key="5">
    <source>
        <dbReference type="ARBA" id="ARBA00022475"/>
    </source>
</evidence>
<accession>A0A059BCZ6</accession>
<dbReference type="OMA" id="QHANCCS"/>
<keyword evidence="9" id="KW-0430">Lectin</keyword>
<keyword evidence="10" id="KW-0547">Nucleotide-binding</keyword>
<dbReference type="Gene3D" id="3.30.200.20">
    <property type="entry name" value="Phosphorylase Kinase, domain 1"/>
    <property type="match status" value="1"/>
</dbReference>
<evidence type="ECO:0000256" key="12">
    <source>
        <dbReference type="ARBA" id="ARBA00022989"/>
    </source>
</evidence>
<evidence type="ECO:0000256" key="10">
    <source>
        <dbReference type="ARBA" id="ARBA00022741"/>
    </source>
</evidence>
<dbReference type="Pfam" id="PF00139">
    <property type="entry name" value="Lectin_legB"/>
    <property type="match status" value="1"/>
</dbReference>
<evidence type="ECO:0000256" key="8">
    <source>
        <dbReference type="ARBA" id="ARBA00022729"/>
    </source>
</evidence>
<dbReference type="AlphaFoldDB" id="A0A059BCZ6"/>
<evidence type="ECO:0000256" key="1">
    <source>
        <dbReference type="ARBA" id="ARBA00004251"/>
    </source>
</evidence>
<dbReference type="Gene3D" id="1.10.510.10">
    <property type="entry name" value="Transferase(Phosphotransferase) domain 1"/>
    <property type="match status" value="1"/>
</dbReference>
<dbReference type="SMART" id="SM00220">
    <property type="entry name" value="S_TKc"/>
    <property type="match status" value="1"/>
</dbReference>
<keyword evidence="6" id="KW-0723">Serine/threonine-protein kinase</keyword>
<dbReference type="Pfam" id="PF00069">
    <property type="entry name" value="Pkinase"/>
    <property type="match status" value="1"/>
</dbReference>
<feature type="domain" description="Protein kinase" evidence="18">
    <location>
        <begin position="355"/>
        <end position="631"/>
    </location>
</feature>
<evidence type="ECO:0000256" key="17">
    <source>
        <dbReference type="SAM" id="Phobius"/>
    </source>
</evidence>
<dbReference type="SUPFAM" id="SSF49899">
    <property type="entry name" value="Concanavalin A-like lectins/glucanases"/>
    <property type="match status" value="1"/>
</dbReference>
<keyword evidence="5" id="KW-1003">Cell membrane</keyword>
<dbReference type="GO" id="GO:0004674">
    <property type="term" value="F:protein serine/threonine kinase activity"/>
    <property type="evidence" value="ECO:0007669"/>
    <property type="project" value="UniProtKB-KW"/>
</dbReference>
<dbReference type="InterPro" id="IPR013320">
    <property type="entry name" value="ConA-like_dom_sf"/>
</dbReference>
<dbReference type="EC" id="2.7.11.1" evidence="4"/>
<keyword evidence="7 17" id="KW-0812">Transmembrane</keyword>
<dbReference type="PROSITE" id="PS00108">
    <property type="entry name" value="PROTEIN_KINASE_ST"/>
    <property type="match status" value="1"/>
</dbReference>
<dbReference type="GO" id="GO:0005886">
    <property type="term" value="C:plasma membrane"/>
    <property type="evidence" value="ECO:0000318"/>
    <property type="project" value="GO_Central"/>
</dbReference>
<dbReference type="InParanoid" id="A0A059BCZ6"/>
<evidence type="ECO:0000256" key="6">
    <source>
        <dbReference type="ARBA" id="ARBA00022527"/>
    </source>
</evidence>
<feature type="region of interest" description="Disordered" evidence="16">
    <location>
        <begin position="646"/>
        <end position="673"/>
    </location>
</feature>
<evidence type="ECO:0000256" key="11">
    <source>
        <dbReference type="ARBA" id="ARBA00022840"/>
    </source>
</evidence>
<evidence type="ECO:0000256" key="3">
    <source>
        <dbReference type="ARBA" id="ARBA00010217"/>
    </source>
</evidence>
<dbReference type="InterPro" id="IPR008271">
    <property type="entry name" value="Ser/Thr_kinase_AS"/>
</dbReference>
<proteinExistence type="inferred from homology"/>
<dbReference type="GO" id="GO:0030246">
    <property type="term" value="F:carbohydrate binding"/>
    <property type="evidence" value="ECO:0007669"/>
    <property type="project" value="UniProtKB-KW"/>
</dbReference>
<dbReference type="PROSITE" id="PS50011">
    <property type="entry name" value="PROTEIN_KINASE_DOM"/>
    <property type="match status" value="1"/>
</dbReference>
<feature type="transmembrane region" description="Helical" evidence="17">
    <location>
        <begin position="291"/>
        <end position="318"/>
    </location>
</feature>
<dbReference type="EMBL" id="KK198759">
    <property type="protein sequence ID" value="KCW63904.1"/>
    <property type="molecule type" value="Genomic_DNA"/>
</dbReference>
<keyword evidence="14" id="KW-0675">Receptor</keyword>
<evidence type="ECO:0000256" key="4">
    <source>
        <dbReference type="ARBA" id="ARBA00012513"/>
    </source>
</evidence>
<protein>
    <recommendedName>
        <fullName evidence="4">non-specific serine/threonine protein kinase</fullName>
        <ecNumber evidence="4">2.7.11.1</ecNumber>
    </recommendedName>
</protein>
<dbReference type="FunFam" id="1.10.510.10:FF:000522">
    <property type="entry name" value="L-type lectin-domain containing receptor kinase IX.1"/>
    <property type="match status" value="1"/>
</dbReference>
<evidence type="ECO:0000256" key="16">
    <source>
        <dbReference type="SAM" id="MobiDB-lite"/>
    </source>
</evidence>
<dbReference type="PROSITE" id="PS00307">
    <property type="entry name" value="LECTIN_LEGUME_BETA"/>
    <property type="match status" value="1"/>
</dbReference>
<keyword evidence="15" id="KW-0325">Glycoprotein</keyword>
<name>A0A059BCZ6_EUCGR</name>
<dbReference type="InterPro" id="IPR050528">
    <property type="entry name" value="L-type_Lectin-RKs"/>
</dbReference>
<evidence type="ECO:0000256" key="15">
    <source>
        <dbReference type="ARBA" id="ARBA00023180"/>
    </source>
</evidence>
<evidence type="ECO:0000256" key="9">
    <source>
        <dbReference type="ARBA" id="ARBA00022734"/>
    </source>
</evidence>
<comment type="similarity">
    <text evidence="2">In the N-terminal section; belongs to the leguminous lectin family.</text>
</comment>
<sequence>MNLVLALVKTMCSMQHANCCSLSFYAHLIVFSLVCYPIIPYVSPVQFNISNFDDNADDILYEGVAAMAYGFIDLTPQAPGEQRFTVGRIQYSKPIYIRDPITGRQADFSTHFSFTIEPFNPNQYSDGLALFLAPTGFSIPPNSAGHLLGLFNASTVNDGPRNRIVTVEFDTSANPEYDPPEQHIGININSISSIVHSQWDIKSHSGNATNVVVTYNSTGKNLKKPLAFLPNRPCSPESVAIGISASCGGVGERHIINSWGFTSDLDAVRPPSTNSPIPSTNSPVKWAHYKIYRLFTFITAPLASLMLVVSAGSCLFMIKMRKKYEQCALTDMEKEIRALPLKFSYQELVEATSSFSQDRRLGQGGSCHVYKGLVNSLDRQVAVKRIFTESKHSEKVFINEVKIISRAIHRNLVQFIGWCQEKGKFLLVYEYMPNGSLDNHLFGTRKVLPWDVRYRIALGLASALNYLHEDLEQCVLHRDIKAANILLDIDFNTKLGDFGVSKLVDPQFRTPTTDVVGTYGYLAPEYLNGRKATRESDMFSFGIVVLEITCGRRTYQDGEFHVPLYKWVWQLYLVGNMLEAVDQKLDSSFDRKEMECLMMVGLWCVHPDPRRRPKAGQVIRFLRLEVPVPELSPAAYEAPTFYQPSAPRIDSSSSSSSSQEIVHVKQDETAVPKPHRSTFVQQNVCIDMDGHSQFSDISNIAY</sequence>
<dbReference type="Gene3D" id="2.60.120.200">
    <property type="match status" value="1"/>
</dbReference>
<dbReference type="InterPro" id="IPR000719">
    <property type="entry name" value="Prot_kinase_dom"/>
</dbReference>
<keyword evidence="8" id="KW-0732">Signal</keyword>
<evidence type="ECO:0000259" key="18">
    <source>
        <dbReference type="PROSITE" id="PS50011"/>
    </source>
</evidence>
<gene>
    <name evidence="19" type="ORF">EUGRSUZ_G01586</name>
</gene>
<keyword evidence="12 17" id="KW-1133">Transmembrane helix</keyword>
<organism evidence="19">
    <name type="scientific">Eucalyptus grandis</name>
    <name type="common">Flooded gum</name>
    <dbReference type="NCBI Taxonomy" id="71139"/>
    <lineage>
        <taxon>Eukaryota</taxon>
        <taxon>Viridiplantae</taxon>
        <taxon>Streptophyta</taxon>
        <taxon>Embryophyta</taxon>
        <taxon>Tracheophyta</taxon>
        <taxon>Spermatophyta</taxon>
        <taxon>Magnoliopsida</taxon>
        <taxon>eudicotyledons</taxon>
        <taxon>Gunneridae</taxon>
        <taxon>Pentapetalae</taxon>
        <taxon>rosids</taxon>
        <taxon>malvids</taxon>
        <taxon>Myrtales</taxon>
        <taxon>Myrtaceae</taxon>
        <taxon>Myrtoideae</taxon>
        <taxon>Eucalypteae</taxon>
        <taxon>Eucalyptus</taxon>
    </lineage>
</organism>
<dbReference type="PANTHER" id="PTHR27007">
    <property type="match status" value="1"/>
</dbReference>
<dbReference type="InterPro" id="IPR019825">
    <property type="entry name" value="Lectin_legB_Mn/Ca_BS"/>
</dbReference>
<dbReference type="InterPro" id="IPR011009">
    <property type="entry name" value="Kinase-like_dom_sf"/>
</dbReference>
<dbReference type="GO" id="GO:0005524">
    <property type="term" value="F:ATP binding"/>
    <property type="evidence" value="ECO:0007669"/>
    <property type="project" value="UniProtKB-KW"/>
</dbReference>
<reference evidence="19" key="1">
    <citation type="submission" date="2013-07" db="EMBL/GenBank/DDBJ databases">
        <title>The genome of Eucalyptus grandis.</title>
        <authorList>
            <person name="Schmutz J."/>
            <person name="Hayes R."/>
            <person name="Myburg A."/>
            <person name="Tuskan G."/>
            <person name="Grattapaglia D."/>
            <person name="Rokhsar D.S."/>
        </authorList>
    </citation>
    <scope>NUCLEOTIDE SEQUENCE</scope>
    <source>
        <tissue evidence="19">Leaf extractions</tissue>
    </source>
</reference>